<proteinExistence type="predicted"/>
<dbReference type="PANTHER" id="PTHR12299">
    <property type="entry name" value="HYALURONIC ACID-BINDING PROTEIN 4"/>
    <property type="match status" value="1"/>
</dbReference>
<feature type="compositionally biased region" description="Basic and acidic residues" evidence="1">
    <location>
        <begin position="245"/>
        <end position="281"/>
    </location>
</feature>
<name>A0A0C3PI89_PISTI</name>
<feature type="region of interest" description="Disordered" evidence="1">
    <location>
        <begin position="1"/>
        <end position="281"/>
    </location>
</feature>
<reference evidence="3 4" key="1">
    <citation type="submission" date="2014-04" db="EMBL/GenBank/DDBJ databases">
        <authorList>
            <consortium name="DOE Joint Genome Institute"/>
            <person name="Kuo A."/>
            <person name="Kohler A."/>
            <person name="Costa M.D."/>
            <person name="Nagy L.G."/>
            <person name="Floudas D."/>
            <person name="Copeland A."/>
            <person name="Barry K.W."/>
            <person name="Cichocki N."/>
            <person name="Veneault-Fourrey C."/>
            <person name="LaButti K."/>
            <person name="Lindquist E.A."/>
            <person name="Lipzen A."/>
            <person name="Lundell T."/>
            <person name="Morin E."/>
            <person name="Murat C."/>
            <person name="Sun H."/>
            <person name="Tunlid A."/>
            <person name="Henrissat B."/>
            <person name="Grigoriev I.V."/>
            <person name="Hibbett D.S."/>
            <person name="Martin F."/>
            <person name="Nordberg H.P."/>
            <person name="Cantor M.N."/>
            <person name="Hua S.X."/>
        </authorList>
    </citation>
    <scope>NUCLEOTIDE SEQUENCE [LARGE SCALE GENOMIC DNA]</scope>
    <source>
        <strain evidence="3 4">Marx 270</strain>
    </source>
</reference>
<dbReference type="InParanoid" id="A0A0C3PI89"/>
<accession>A0A0C3PI89</accession>
<feature type="compositionally biased region" description="Basic and acidic residues" evidence="1">
    <location>
        <begin position="115"/>
        <end position="132"/>
    </location>
</feature>
<dbReference type="HOGENOM" id="CLU_043312_0_0_1"/>
<dbReference type="GO" id="GO:0005634">
    <property type="term" value="C:nucleus"/>
    <property type="evidence" value="ECO:0007669"/>
    <property type="project" value="TreeGrafter"/>
</dbReference>
<evidence type="ECO:0000313" key="4">
    <source>
        <dbReference type="Proteomes" id="UP000054217"/>
    </source>
</evidence>
<feature type="region of interest" description="Disordered" evidence="1">
    <location>
        <begin position="307"/>
        <end position="363"/>
    </location>
</feature>
<dbReference type="InterPro" id="IPR039764">
    <property type="entry name" value="HABP4/SERBP1-like"/>
</dbReference>
<feature type="domain" description="Hyaluronan/mRNA-binding protein" evidence="2">
    <location>
        <begin position="113"/>
        <end position="264"/>
    </location>
</feature>
<dbReference type="OrthoDB" id="5390558at2759"/>
<evidence type="ECO:0000313" key="3">
    <source>
        <dbReference type="EMBL" id="KIO08236.1"/>
    </source>
</evidence>
<dbReference type="AlphaFoldDB" id="A0A0C3PI89"/>
<dbReference type="GO" id="GO:0005737">
    <property type="term" value="C:cytoplasm"/>
    <property type="evidence" value="ECO:0007669"/>
    <property type="project" value="TreeGrafter"/>
</dbReference>
<protein>
    <recommendedName>
        <fullName evidence="2">Hyaluronan/mRNA-binding protein domain-containing protein</fullName>
    </recommendedName>
</protein>
<dbReference type="GO" id="GO:0003723">
    <property type="term" value="F:RNA binding"/>
    <property type="evidence" value="ECO:0007669"/>
    <property type="project" value="InterPro"/>
</dbReference>
<keyword evidence="4" id="KW-1185">Reference proteome</keyword>
<sequence>MSVASKNPFSVLDEESSRPSSPAPAADPAPVPAQPTSKSSKGNQRGRGGPASRGGRYYNRGGGANKNTDTNRDTTTAEEPAAGAESNRRRFDGERREGREGRGRGRGNRGGGRGRAFDRHSGTGKTDSEKKVHQSWGGDDGSTELKVEEAATNDAAAESADAAGNVNDWAGVGGEGAADATGDTNNWAGGAAVDDAWGASPADASAPAPVNGEGEAEAGKTESRRRDREEEEDNTLTLDQYLAQQKEKESSLLPKLESRKANEGSDDRIWDGATRLEKGEGDAYFAGKTRNTAKSRTEKKEKVFIEIEARFDRPSRGTRGRGGDRGDRGRGRGGRGRGRGGFSGNTASTGVNVDDERAFPALS</sequence>
<feature type="compositionally biased region" description="Low complexity" evidence="1">
    <location>
        <begin position="73"/>
        <end position="85"/>
    </location>
</feature>
<feature type="compositionally biased region" description="Low complexity" evidence="1">
    <location>
        <begin position="177"/>
        <end position="209"/>
    </location>
</feature>
<dbReference type="SMART" id="SM01233">
    <property type="entry name" value="HABP4_PAI-RBP1"/>
    <property type="match status" value="1"/>
</dbReference>
<dbReference type="Gene3D" id="6.10.140.1040">
    <property type="match status" value="1"/>
</dbReference>
<dbReference type="Pfam" id="PF04774">
    <property type="entry name" value="HABP4_PAI-RBP1"/>
    <property type="match status" value="1"/>
</dbReference>
<dbReference type="PANTHER" id="PTHR12299:SF17">
    <property type="entry name" value="AT19571P-RELATED"/>
    <property type="match status" value="1"/>
</dbReference>
<dbReference type="InterPro" id="IPR006861">
    <property type="entry name" value="HABP4_PAIRBP1-bd"/>
</dbReference>
<evidence type="ECO:0000259" key="2">
    <source>
        <dbReference type="SMART" id="SM01233"/>
    </source>
</evidence>
<dbReference type="Proteomes" id="UP000054217">
    <property type="component" value="Unassembled WGS sequence"/>
</dbReference>
<feature type="compositionally biased region" description="Basic and acidic residues" evidence="1">
    <location>
        <begin position="354"/>
        <end position="363"/>
    </location>
</feature>
<feature type="compositionally biased region" description="Low complexity" evidence="1">
    <location>
        <begin position="150"/>
        <end position="163"/>
    </location>
</feature>
<organism evidence="3 4">
    <name type="scientific">Pisolithus tinctorius Marx 270</name>
    <dbReference type="NCBI Taxonomy" id="870435"/>
    <lineage>
        <taxon>Eukaryota</taxon>
        <taxon>Fungi</taxon>
        <taxon>Dikarya</taxon>
        <taxon>Basidiomycota</taxon>
        <taxon>Agaricomycotina</taxon>
        <taxon>Agaricomycetes</taxon>
        <taxon>Agaricomycetidae</taxon>
        <taxon>Boletales</taxon>
        <taxon>Sclerodermatineae</taxon>
        <taxon>Pisolithaceae</taxon>
        <taxon>Pisolithus</taxon>
    </lineage>
</organism>
<feature type="compositionally biased region" description="Basic and acidic residues" evidence="1">
    <location>
        <begin position="86"/>
        <end position="103"/>
    </location>
</feature>
<reference evidence="4" key="2">
    <citation type="submission" date="2015-01" db="EMBL/GenBank/DDBJ databases">
        <title>Evolutionary Origins and Diversification of the Mycorrhizal Mutualists.</title>
        <authorList>
            <consortium name="DOE Joint Genome Institute"/>
            <consortium name="Mycorrhizal Genomics Consortium"/>
            <person name="Kohler A."/>
            <person name="Kuo A."/>
            <person name="Nagy L.G."/>
            <person name="Floudas D."/>
            <person name="Copeland A."/>
            <person name="Barry K.W."/>
            <person name="Cichocki N."/>
            <person name="Veneault-Fourrey C."/>
            <person name="LaButti K."/>
            <person name="Lindquist E.A."/>
            <person name="Lipzen A."/>
            <person name="Lundell T."/>
            <person name="Morin E."/>
            <person name="Murat C."/>
            <person name="Riley R."/>
            <person name="Ohm R."/>
            <person name="Sun H."/>
            <person name="Tunlid A."/>
            <person name="Henrissat B."/>
            <person name="Grigoriev I.V."/>
            <person name="Hibbett D.S."/>
            <person name="Martin F."/>
        </authorList>
    </citation>
    <scope>NUCLEOTIDE SEQUENCE [LARGE SCALE GENOMIC DNA]</scope>
    <source>
        <strain evidence="4">Marx 270</strain>
    </source>
</reference>
<feature type="compositionally biased region" description="Basic and acidic residues" evidence="1">
    <location>
        <begin position="307"/>
        <end position="330"/>
    </location>
</feature>
<evidence type="ECO:0000256" key="1">
    <source>
        <dbReference type="SAM" id="MobiDB-lite"/>
    </source>
</evidence>
<feature type="compositionally biased region" description="Pro residues" evidence="1">
    <location>
        <begin position="21"/>
        <end position="33"/>
    </location>
</feature>
<feature type="compositionally biased region" description="Basic and acidic residues" evidence="1">
    <location>
        <begin position="217"/>
        <end position="228"/>
    </location>
</feature>
<dbReference type="STRING" id="870435.A0A0C3PI89"/>
<gene>
    <name evidence="3" type="ORF">M404DRAFT_342339</name>
</gene>
<dbReference type="EMBL" id="KN831957">
    <property type="protein sequence ID" value="KIO08236.1"/>
    <property type="molecule type" value="Genomic_DNA"/>
</dbReference>